<accession>A0A9Q1KG79</accession>
<dbReference type="AlphaFoldDB" id="A0A9Q1KG79"/>
<reference evidence="1" key="1">
    <citation type="submission" date="2022-04" db="EMBL/GenBank/DDBJ databases">
        <title>Carnegiea gigantea Genome sequencing and assembly v2.</title>
        <authorList>
            <person name="Copetti D."/>
            <person name="Sanderson M.J."/>
            <person name="Burquez A."/>
            <person name="Wojciechowski M.F."/>
        </authorList>
    </citation>
    <scope>NUCLEOTIDE SEQUENCE</scope>
    <source>
        <strain evidence="1">SGP5-SGP5p</strain>
        <tissue evidence="1">Aerial part</tissue>
    </source>
</reference>
<evidence type="ECO:0000313" key="1">
    <source>
        <dbReference type="EMBL" id="KAJ8442970.1"/>
    </source>
</evidence>
<dbReference type="InterPro" id="IPR053085">
    <property type="entry name" value="Jasmonate-induced_protein"/>
</dbReference>
<proteinExistence type="predicted"/>
<dbReference type="PANTHER" id="PTHR36482">
    <property type="entry name" value="OSJNBA0024J22.15 PROTEIN"/>
    <property type="match status" value="1"/>
</dbReference>
<dbReference type="Proteomes" id="UP001153076">
    <property type="component" value="Unassembled WGS sequence"/>
</dbReference>
<name>A0A9Q1KG79_9CARY</name>
<organism evidence="1 2">
    <name type="scientific">Carnegiea gigantea</name>
    <dbReference type="NCBI Taxonomy" id="171969"/>
    <lineage>
        <taxon>Eukaryota</taxon>
        <taxon>Viridiplantae</taxon>
        <taxon>Streptophyta</taxon>
        <taxon>Embryophyta</taxon>
        <taxon>Tracheophyta</taxon>
        <taxon>Spermatophyta</taxon>
        <taxon>Magnoliopsida</taxon>
        <taxon>eudicotyledons</taxon>
        <taxon>Gunneridae</taxon>
        <taxon>Pentapetalae</taxon>
        <taxon>Caryophyllales</taxon>
        <taxon>Cactineae</taxon>
        <taxon>Cactaceae</taxon>
        <taxon>Cactoideae</taxon>
        <taxon>Echinocereeae</taxon>
        <taxon>Carnegiea</taxon>
    </lineage>
</organism>
<keyword evidence="2" id="KW-1185">Reference proteome</keyword>
<gene>
    <name evidence="1" type="ORF">Cgig2_019543</name>
</gene>
<dbReference type="EMBL" id="JAKOGI010000131">
    <property type="protein sequence ID" value="KAJ8442970.1"/>
    <property type="molecule type" value="Genomic_DNA"/>
</dbReference>
<protein>
    <submittedName>
        <fullName evidence="1">Uncharacterized protein</fullName>
    </submittedName>
</protein>
<evidence type="ECO:0000313" key="2">
    <source>
        <dbReference type="Proteomes" id="UP001153076"/>
    </source>
</evidence>
<sequence length="192" mass="21127">MAGMQPMALPMSDDQLSPIIKKKKAELASERKVKVNGSILNQTPGELHLRWQYEVHGHGEFPKIIAPGDDARFVHLENEPHSGGSVALVGYSGINQVGLENHNCKWILAWEVNDSTPDDPYPLNKVGVVCGPLYQHGDDQVNWDSIRGNIRDDSPYQSTYIDEATGTMACATLDKESYPADLRATFGLAPLN</sequence>
<comment type="caution">
    <text evidence="1">The sequence shown here is derived from an EMBL/GenBank/DDBJ whole genome shotgun (WGS) entry which is preliminary data.</text>
</comment>
<dbReference type="PANTHER" id="PTHR36482:SF6">
    <property type="entry name" value="JASMONATE-INDUCED PROTEIN HOMOLOG"/>
    <property type="match status" value="1"/>
</dbReference>